<evidence type="ECO:0000313" key="4">
    <source>
        <dbReference type="RefSeq" id="XP_030761953.1"/>
    </source>
</evidence>
<feature type="region of interest" description="Disordered" evidence="1">
    <location>
        <begin position="230"/>
        <end position="288"/>
    </location>
</feature>
<dbReference type="InParanoid" id="A0A6J2YDH9"/>
<dbReference type="InterPro" id="IPR006578">
    <property type="entry name" value="MADF-dom"/>
</dbReference>
<gene>
    <name evidence="4" type="primary">LOC115886802</name>
</gene>
<dbReference type="Proteomes" id="UP000504635">
    <property type="component" value="Unplaced"/>
</dbReference>
<feature type="compositionally biased region" description="Low complexity" evidence="1">
    <location>
        <begin position="232"/>
        <end position="258"/>
    </location>
</feature>
<organism evidence="3 4">
    <name type="scientific">Sitophilus oryzae</name>
    <name type="common">Rice weevil</name>
    <name type="synonym">Curculio oryzae</name>
    <dbReference type="NCBI Taxonomy" id="7048"/>
    <lineage>
        <taxon>Eukaryota</taxon>
        <taxon>Metazoa</taxon>
        <taxon>Ecdysozoa</taxon>
        <taxon>Arthropoda</taxon>
        <taxon>Hexapoda</taxon>
        <taxon>Insecta</taxon>
        <taxon>Pterygota</taxon>
        <taxon>Neoptera</taxon>
        <taxon>Endopterygota</taxon>
        <taxon>Coleoptera</taxon>
        <taxon>Polyphaga</taxon>
        <taxon>Cucujiformia</taxon>
        <taxon>Curculionidae</taxon>
        <taxon>Dryophthorinae</taxon>
        <taxon>Sitophilus</taxon>
    </lineage>
</organism>
<dbReference type="FunCoup" id="A0A6J2YDH9">
    <property type="interactions" value="166"/>
</dbReference>
<feature type="compositionally biased region" description="Polar residues" evidence="1">
    <location>
        <begin position="259"/>
        <end position="288"/>
    </location>
</feature>
<dbReference type="AlphaFoldDB" id="A0A6J2YDH9"/>
<reference evidence="4" key="1">
    <citation type="submission" date="2025-08" db="UniProtKB">
        <authorList>
            <consortium name="RefSeq"/>
        </authorList>
    </citation>
    <scope>IDENTIFICATION</scope>
    <source>
        <tissue evidence="4">Gonads</tissue>
    </source>
</reference>
<dbReference type="GeneID" id="115886802"/>
<dbReference type="PANTHER" id="PTHR21505:SF12">
    <property type="entry name" value="MADF DOMAIN-CONTAINING PROTEIN-RELATED"/>
    <property type="match status" value="1"/>
</dbReference>
<evidence type="ECO:0000256" key="1">
    <source>
        <dbReference type="SAM" id="MobiDB-lite"/>
    </source>
</evidence>
<proteinExistence type="predicted"/>
<dbReference type="Pfam" id="PF10545">
    <property type="entry name" value="MADF_DNA_bdg"/>
    <property type="match status" value="1"/>
</dbReference>
<evidence type="ECO:0000259" key="2">
    <source>
        <dbReference type="PROSITE" id="PS51029"/>
    </source>
</evidence>
<dbReference type="PROSITE" id="PS51029">
    <property type="entry name" value="MADF"/>
    <property type="match status" value="1"/>
</dbReference>
<dbReference type="SMART" id="SM00595">
    <property type="entry name" value="MADF"/>
    <property type="match status" value="1"/>
</dbReference>
<keyword evidence="3" id="KW-1185">Reference proteome</keyword>
<protein>
    <submittedName>
        <fullName evidence="4">Uncharacterized protein LOC115886802</fullName>
    </submittedName>
</protein>
<feature type="domain" description="MADF" evidence="2">
    <location>
        <begin position="10"/>
        <end position="99"/>
    </location>
</feature>
<dbReference type="RefSeq" id="XP_030761953.1">
    <property type="nucleotide sequence ID" value="XM_030906093.1"/>
</dbReference>
<dbReference type="PANTHER" id="PTHR21505">
    <property type="entry name" value="MADF DOMAIN-CONTAINING PROTEIN-RELATED"/>
    <property type="match status" value="1"/>
</dbReference>
<dbReference type="OrthoDB" id="10051975at2759"/>
<dbReference type="KEGG" id="soy:115886802"/>
<sequence>MEWSKELTTHLIELFREHRVLWDPTFMDFKNRNKKHDAWTELGAELKTNASEVEKKMRMLMGQFQRELKKGRSGDGADAPYKTKWIFFKMLLFLKDKNEPRHSTDGGLSPEQDTQDTSDNKTAEEEGQLESHPEVQSDIEKCQEKPVIKTVARVPTTKGTKRRVLDAKSEEAYAIMKQLSSNVKKRDDFDVYGEYVAGILRNLKSKSVLAVAKYEINNALYRAEIAEISSNTPEPSTTPASDTPASTPLSPTTTDTDTQSYNRPGSSTMPSATNISTTSPIQTDTDTQSYAGAEDISENELTFTQMLLNL</sequence>
<name>A0A6J2YDH9_SITOR</name>
<feature type="region of interest" description="Disordered" evidence="1">
    <location>
        <begin position="100"/>
        <end position="141"/>
    </location>
</feature>
<evidence type="ECO:0000313" key="3">
    <source>
        <dbReference type="Proteomes" id="UP000504635"/>
    </source>
</evidence>
<accession>A0A6J2YDH9</accession>
<feature type="compositionally biased region" description="Basic and acidic residues" evidence="1">
    <location>
        <begin position="118"/>
        <end position="141"/>
    </location>
</feature>